<proteinExistence type="predicted"/>
<dbReference type="GO" id="GO:0005509">
    <property type="term" value="F:calcium ion binding"/>
    <property type="evidence" value="ECO:0007669"/>
    <property type="project" value="InterPro"/>
</dbReference>
<evidence type="ECO:0000313" key="8">
    <source>
        <dbReference type="EMBL" id="SMD05918.1"/>
    </source>
</evidence>
<dbReference type="GO" id="GO:0016020">
    <property type="term" value="C:membrane"/>
    <property type="evidence" value="ECO:0007669"/>
    <property type="project" value="UniProtKB-SubCell"/>
</dbReference>
<dbReference type="SUPFAM" id="SSF53474">
    <property type="entry name" value="alpha/beta-Hydrolases"/>
    <property type="match status" value="1"/>
</dbReference>
<evidence type="ECO:0000256" key="1">
    <source>
        <dbReference type="ARBA" id="ARBA00004370"/>
    </source>
</evidence>
<dbReference type="EMBL" id="FWXR01000022">
    <property type="protein sequence ID" value="SMD05918.1"/>
    <property type="molecule type" value="Genomic_DNA"/>
</dbReference>
<evidence type="ECO:0000256" key="4">
    <source>
        <dbReference type="ARBA" id="ARBA00022656"/>
    </source>
</evidence>
<dbReference type="AlphaFoldDB" id="A0A1W2EA43"/>
<keyword evidence="9" id="KW-1185">Reference proteome</keyword>
<dbReference type="InterPro" id="IPR011049">
    <property type="entry name" value="Serralysin-like_metalloprot_C"/>
</dbReference>
<dbReference type="Pfam" id="PF00353">
    <property type="entry name" value="HemolysinCabind"/>
    <property type="match status" value="2"/>
</dbReference>
<organism evidence="8 9">
    <name type="scientific">Fulvimarina manganoxydans</name>
    <dbReference type="NCBI Taxonomy" id="937218"/>
    <lineage>
        <taxon>Bacteria</taxon>
        <taxon>Pseudomonadati</taxon>
        <taxon>Pseudomonadota</taxon>
        <taxon>Alphaproteobacteria</taxon>
        <taxon>Hyphomicrobiales</taxon>
        <taxon>Aurantimonadaceae</taxon>
        <taxon>Fulvimarina</taxon>
    </lineage>
</organism>
<reference evidence="8 9" key="1">
    <citation type="submission" date="2017-04" db="EMBL/GenBank/DDBJ databases">
        <authorList>
            <person name="Afonso C.L."/>
            <person name="Miller P.J."/>
            <person name="Scott M.A."/>
            <person name="Spackman E."/>
            <person name="Goraichik I."/>
            <person name="Dimitrov K.M."/>
            <person name="Suarez D.L."/>
            <person name="Swayne D.E."/>
        </authorList>
    </citation>
    <scope>NUCLEOTIDE SEQUENCE [LARGE SCALE GENOMIC DNA]</scope>
    <source>
        <strain evidence="8 9">CGMCC 1.10972</strain>
    </source>
</reference>
<dbReference type="InterPro" id="IPR050557">
    <property type="entry name" value="RTX_toxin/Mannuronan_C5-epim"/>
</dbReference>
<dbReference type="PRINTS" id="PR01488">
    <property type="entry name" value="RTXTOXINA"/>
</dbReference>
<dbReference type="PROSITE" id="PS00330">
    <property type="entry name" value="HEMOLYSIN_CALCIUM"/>
    <property type="match status" value="2"/>
</dbReference>
<dbReference type="STRING" id="937218.SAMN06297251_12275"/>
<dbReference type="PANTHER" id="PTHR38340:SF1">
    <property type="entry name" value="S-LAYER PROTEIN"/>
    <property type="match status" value="1"/>
</dbReference>
<dbReference type="GO" id="GO:0005576">
    <property type="term" value="C:extracellular region"/>
    <property type="evidence" value="ECO:0007669"/>
    <property type="project" value="UniProtKB-SubCell"/>
</dbReference>
<dbReference type="RefSeq" id="WP_084412042.1">
    <property type="nucleotide sequence ID" value="NZ_FWXR01000022.1"/>
</dbReference>
<protein>
    <submittedName>
        <fullName evidence="8">Triacylglycerol lipase</fullName>
    </submittedName>
</protein>
<name>A0A1W2EA43_9HYPH</name>
<keyword evidence="6" id="KW-0843">Virulence</keyword>
<dbReference type="InterPro" id="IPR018511">
    <property type="entry name" value="Hemolysin-typ_Ca-bd_CS"/>
</dbReference>
<keyword evidence="4" id="KW-0800">Toxin</keyword>
<dbReference type="Gene3D" id="2.150.10.10">
    <property type="entry name" value="Serralysin-like metalloprotease, C-terminal"/>
    <property type="match status" value="2"/>
</dbReference>
<dbReference type="InterPro" id="IPR029058">
    <property type="entry name" value="AB_hydrolase_fold"/>
</dbReference>
<dbReference type="SUPFAM" id="SSF51120">
    <property type="entry name" value="beta-Roll"/>
    <property type="match status" value="2"/>
</dbReference>
<keyword evidence="7" id="KW-0472">Membrane</keyword>
<dbReference type="GO" id="GO:0090729">
    <property type="term" value="F:toxin activity"/>
    <property type="evidence" value="ECO:0007669"/>
    <property type="project" value="UniProtKB-KW"/>
</dbReference>
<evidence type="ECO:0000256" key="3">
    <source>
        <dbReference type="ARBA" id="ARBA00022525"/>
    </source>
</evidence>
<sequence length="624" mass="66362">MAMFDYKGYSTAQSTELALTTFKLAVQVQFDKLYGIDLDRGINTLGSLLPAGLTANAISAELPRGWSAIQPAALGLPESARDFDGYYIIESPITGRLYSGAQAQILEQRDESGAVTRLSVTFAGTNSLLDLPDYTQLNSGEIAPNMEPILAAVRDYAIAKGVDASDVLVTGYSLGAAYTNIMAEYADSLAGGFFANSSYIAHAVPEIYDEGDRVLNIGYENDIVHRAAGDAGSLQDALENAPGLIGQDYSLESSTDNLILFSDDYANPAWPYGPFALYNIPGGWSAHVQGLLVNSIERIAASSFYEFTERDSLVIVSNLSALQRSTIFVEDKDTAASNPNHCGDSAFLIGTDFDDRLAGKGGNDYFEGFAGNDIFQTGTGADRVEGGRGLDTLQLQGDMSDWTVTRLGDGTIAFVSQDYGIDIASGIERVTFLAAGPLHLDRHYDIADNRLEDRSYSGWLDFLDRDVAFTSSRQGTGGDDHLSGSLVFGLAGDDVLSGTWRSDVLHGGTGNDRLAGGGGNDFLYGAEGADVLSGGGGNDLLNGGLGDDVFVFDAAGAGCVIVEDFRLSDVEEDLIQLLNFAGDGQSFLSLARQEADGLHFDFGYTELILRGQTLADLGSEMIIA</sequence>
<gene>
    <name evidence="8" type="ORF">SAMN06297251_12275</name>
</gene>
<keyword evidence="5" id="KW-0677">Repeat</keyword>
<comment type="subcellular location">
    <subcellularLocation>
        <location evidence="1">Membrane</location>
    </subcellularLocation>
    <subcellularLocation>
        <location evidence="2">Secreted</location>
    </subcellularLocation>
</comment>
<evidence type="ECO:0000256" key="2">
    <source>
        <dbReference type="ARBA" id="ARBA00004613"/>
    </source>
</evidence>
<keyword evidence="3" id="KW-0964">Secreted</keyword>
<evidence type="ECO:0000256" key="7">
    <source>
        <dbReference type="ARBA" id="ARBA00023136"/>
    </source>
</evidence>
<dbReference type="PANTHER" id="PTHR38340">
    <property type="entry name" value="S-LAYER PROTEIN"/>
    <property type="match status" value="1"/>
</dbReference>
<evidence type="ECO:0000256" key="6">
    <source>
        <dbReference type="ARBA" id="ARBA00023026"/>
    </source>
</evidence>
<evidence type="ECO:0000313" key="9">
    <source>
        <dbReference type="Proteomes" id="UP000192656"/>
    </source>
</evidence>
<dbReference type="InterPro" id="IPR003995">
    <property type="entry name" value="RTX_toxin_determinant-A"/>
</dbReference>
<evidence type="ECO:0000256" key="5">
    <source>
        <dbReference type="ARBA" id="ARBA00022737"/>
    </source>
</evidence>
<dbReference type="Gene3D" id="3.40.50.1820">
    <property type="entry name" value="alpha/beta hydrolase"/>
    <property type="match status" value="1"/>
</dbReference>
<dbReference type="PRINTS" id="PR00313">
    <property type="entry name" value="CABNDNGRPT"/>
</dbReference>
<dbReference type="Proteomes" id="UP000192656">
    <property type="component" value="Unassembled WGS sequence"/>
</dbReference>
<dbReference type="InterPro" id="IPR001343">
    <property type="entry name" value="Hemolysn_Ca-bd"/>
</dbReference>
<accession>A0A1W2EA43</accession>